<evidence type="ECO:0000313" key="2">
    <source>
        <dbReference type="EMBL" id="TFK12763.1"/>
    </source>
</evidence>
<organism evidence="2 3">
    <name type="scientific">Platysternon megacephalum</name>
    <name type="common">big-headed turtle</name>
    <dbReference type="NCBI Taxonomy" id="55544"/>
    <lineage>
        <taxon>Eukaryota</taxon>
        <taxon>Metazoa</taxon>
        <taxon>Chordata</taxon>
        <taxon>Craniata</taxon>
        <taxon>Vertebrata</taxon>
        <taxon>Euteleostomi</taxon>
        <taxon>Archelosauria</taxon>
        <taxon>Testudinata</taxon>
        <taxon>Testudines</taxon>
        <taxon>Cryptodira</taxon>
        <taxon>Durocryptodira</taxon>
        <taxon>Testudinoidea</taxon>
        <taxon>Platysternidae</taxon>
        <taxon>Platysternon</taxon>
    </lineage>
</organism>
<protein>
    <submittedName>
        <fullName evidence="2">Leukocyte elastase inhibitor-like</fullName>
    </submittedName>
</protein>
<evidence type="ECO:0000256" key="1">
    <source>
        <dbReference type="SAM" id="Phobius"/>
    </source>
</evidence>
<dbReference type="Proteomes" id="UP000297703">
    <property type="component" value="Unassembled WGS sequence"/>
</dbReference>
<reference evidence="2 3" key="2">
    <citation type="submission" date="2019-04" db="EMBL/GenBank/DDBJ databases">
        <title>The genome sequence of big-headed turtle.</title>
        <authorList>
            <person name="Gong S."/>
        </authorList>
    </citation>
    <scope>NUCLEOTIDE SEQUENCE [LARGE SCALE GENOMIC DNA]</scope>
    <source>
        <strain evidence="2">DO16091913</strain>
        <tissue evidence="2">Muscle</tissue>
    </source>
</reference>
<comment type="caution">
    <text evidence="2">The sequence shown here is derived from an EMBL/GenBank/DDBJ whole genome shotgun (WGS) entry which is preliminary data.</text>
</comment>
<keyword evidence="1" id="KW-0812">Transmembrane</keyword>
<keyword evidence="3" id="KW-1185">Reference proteome</keyword>
<keyword evidence="1" id="KW-1133">Transmembrane helix</keyword>
<reference evidence="2 3" key="1">
    <citation type="submission" date="2019-04" db="EMBL/GenBank/DDBJ databases">
        <title>Draft genome of the big-headed turtle Platysternon megacephalum.</title>
        <authorList>
            <person name="Gong S."/>
        </authorList>
    </citation>
    <scope>NUCLEOTIDE SEQUENCE [LARGE SCALE GENOMIC DNA]</scope>
    <source>
        <strain evidence="2">DO16091913</strain>
        <tissue evidence="2">Muscle</tissue>
    </source>
</reference>
<proteinExistence type="predicted"/>
<gene>
    <name evidence="2" type="ORF">DR999_PMT03927</name>
</gene>
<feature type="transmembrane region" description="Helical" evidence="1">
    <location>
        <begin position="51"/>
        <end position="71"/>
    </location>
</feature>
<accession>A0A4D9EWN2</accession>
<sequence length="111" mass="12465">MKFLTPGRDSQSPYSGKTSISCGITKNWVRTSRFGLTGKKNQLQMNNMSKMFVSSFRVTHYINILIAMIILSAKDLQLSQMLVAKHIGSDQNNPGCDSFSIYSTFLMNECL</sequence>
<name>A0A4D9EWN2_9SAUR</name>
<dbReference type="AlphaFoldDB" id="A0A4D9EWN2"/>
<keyword evidence="1" id="KW-0472">Membrane</keyword>
<dbReference type="EMBL" id="QXTE01000019">
    <property type="protein sequence ID" value="TFK12763.1"/>
    <property type="molecule type" value="Genomic_DNA"/>
</dbReference>
<evidence type="ECO:0000313" key="3">
    <source>
        <dbReference type="Proteomes" id="UP000297703"/>
    </source>
</evidence>